<dbReference type="EMBL" id="BFEA01000005">
    <property type="protein sequence ID" value="GBG59604.1"/>
    <property type="molecule type" value="Genomic_DNA"/>
</dbReference>
<feature type="compositionally biased region" description="Acidic residues" evidence="1">
    <location>
        <begin position="38"/>
        <end position="62"/>
    </location>
</feature>
<feature type="region of interest" description="Disordered" evidence="1">
    <location>
        <begin position="111"/>
        <end position="204"/>
    </location>
</feature>
<name>A0A388JP83_CHABU</name>
<dbReference type="PANTHER" id="PTHR48209:SF2">
    <property type="entry name" value="FI24008P1"/>
    <property type="match status" value="1"/>
</dbReference>
<feature type="compositionally biased region" description="Acidic residues" evidence="1">
    <location>
        <begin position="115"/>
        <end position="141"/>
    </location>
</feature>
<dbReference type="Proteomes" id="UP000265515">
    <property type="component" value="Unassembled WGS sequence"/>
</dbReference>
<feature type="compositionally biased region" description="Gly residues" evidence="1">
    <location>
        <begin position="28"/>
        <end position="37"/>
    </location>
</feature>
<evidence type="ECO:0000256" key="1">
    <source>
        <dbReference type="SAM" id="MobiDB-lite"/>
    </source>
</evidence>
<evidence type="ECO:0000313" key="2">
    <source>
        <dbReference type="EMBL" id="GBG59604.1"/>
    </source>
</evidence>
<dbReference type="PANTHER" id="PTHR48209">
    <property type="entry name" value="AGL056WP"/>
    <property type="match status" value="1"/>
</dbReference>
<feature type="compositionally biased region" description="Basic and acidic residues" evidence="1">
    <location>
        <begin position="1"/>
        <end position="16"/>
    </location>
</feature>
<gene>
    <name evidence="2" type="ORF">CBR_g49868</name>
</gene>
<feature type="compositionally biased region" description="Basic and acidic residues" evidence="1">
    <location>
        <begin position="244"/>
        <end position="253"/>
    </location>
</feature>
<comment type="caution">
    <text evidence="2">The sequence shown here is derived from an EMBL/GenBank/DDBJ whole genome shotgun (WGS) entry which is preliminary data.</text>
</comment>
<organism evidence="2 3">
    <name type="scientific">Chara braunii</name>
    <name type="common">Braun's stonewort</name>
    <dbReference type="NCBI Taxonomy" id="69332"/>
    <lineage>
        <taxon>Eukaryota</taxon>
        <taxon>Viridiplantae</taxon>
        <taxon>Streptophyta</taxon>
        <taxon>Charophyceae</taxon>
        <taxon>Charales</taxon>
        <taxon>Characeae</taxon>
        <taxon>Chara</taxon>
    </lineage>
</organism>
<sequence>MAVLLVRREENRGGERMEEDEEEETKGGECGEGGGEGENGEEEAEKGEEEKEEVEEEEEEEVLQMYCAPLSVIIFESFSRSFSLIMKWKKMGQRVESTMDRTAIAVSFSIKADSGVEDGDKEEGEEDGGGAEGDDESEQEEERSLPAFSTGINDEAEGMEEHGEEDADEKEEEEEEVEVEKKEEEEEEEEEESPDWDHHSGRSVAKRAPELRGAVFLMTYTNMWMEISRLQMINERVVGKAVDVNRKHAHNDDNGDDNNDNKDNDDDDEDDDDE</sequence>
<dbReference type="Gramene" id="GBG59604">
    <property type="protein sequence ID" value="GBG59604"/>
    <property type="gene ID" value="CBR_g49868"/>
</dbReference>
<feature type="region of interest" description="Disordered" evidence="1">
    <location>
        <begin position="244"/>
        <end position="274"/>
    </location>
</feature>
<feature type="compositionally biased region" description="Acidic residues" evidence="1">
    <location>
        <begin position="254"/>
        <end position="274"/>
    </location>
</feature>
<reference evidence="2 3" key="1">
    <citation type="journal article" date="2018" name="Cell">
        <title>The Chara Genome: Secondary Complexity and Implications for Plant Terrestrialization.</title>
        <authorList>
            <person name="Nishiyama T."/>
            <person name="Sakayama H."/>
            <person name="Vries J.D."/>
            <person name="Buschmann H."/>
            <person name="Saint-Marcoux D."/>
            <person name="Ullrich K.K."/>
            <person name="Haas F.B."/>
            <person name="Vanderstraeten L."/>
            <person name="Becker D."/>
            <person name="Lang D."/>
            <person name="Vosolsobe S."/>
            <person name="Rombauts S."/>
            <person name="Wilhelmsson P.K.I."/>
            <person name="Janitza P."/>
            <person name="Kern R."/>
            <person name="Heyl A."/>
            <person name="Rumpler F."/>
            <person name="Villalobos L.I.A.C."/>
            <person name="Clay J.M."/>
            <person name="Skokan R."/>
            <person name="Toyoda A."/>
            <person name="Suzuki Y."/>
            <person name="Kagoshima H."/>
            <person name="Schijlen E."/>
            <person name="Tajeshwar N."/>
            <person name="Catarino B."/>
            <person name="Hetherington A.J."/>
            <person name="Saltykova A."/>
            <person name="Bonnot C."/>
            <person name="Breuninger H."/>
            <person name="Symeonidi A."/>
            <person name="Radhakrishnan G.V."/>
            <person name="Van Nieuwerburgh F."/>
            <person name="Deforce D."/>
            <person name="Chang C."/>
            <person name="Karol K.G."/>
            <person name="Hedrich R."/>
            <person name="Ulvskov P."/>
            <person name="Glockner G."/>
            <person name="Delwiche C.F."/>
            <person name="Petrasek J."/>
            <person name="Van de Peer Y."/>
            <person name="Friml J."/>
            <person name="Beilby M."/>
            <person name="Dolan L."/>
            <person name="Kohara Y."/>
            <person name="Sugano S."/>
            <person name="Fujiyama A."/>
            <person name="Delaux P.-M."/>
            <person name="Quint M."/>
            <person name="TheiBen G."/>
            <person name="Hagemann M."/>
            <person name="Harholt J."/>
            <person name="Dunand C."/>
            <person name="Zachgo S."/>
            <person name="Langdale J."/>
            <person name="Maumus F."/>
            <person name="Straeten D.V.D."/>
            <person name="Gould S.B."/>
            <person name="Rensing S.A."/>
        </authorList>
    </citation>
    <scope>NUCLEOTIDE SEQUENCE [LARGE SCALE GENOMIC DNA]</scope>
    <source>
        <strain evidence="2 3">S276</strain>
    </source>
</reference>
<feature type="region of interest" description="Disordered" evidence="1">
    <location>
        <begin position="1"/>
        <end position="62"/>
    </location>
</feature>
<protein>
    <submittedName>
        <fullName evidence="2">Uncharacterized protein</fullName>
    </submittedName>
</protein>
<feature type="compositionally biased region" description="Acidic residues" evidence="1">
    <location>
        <begin position="154"/>
        <end position="194"/>
    </location>
</feature>
<dbReference type="AlphaFoldDB" id="A0A388JP83"/>
<accession>A0A388JP83</accession>
<proteinExistence type="predicted"/>
<evidence type="ECO:0000313" key="3">
    <source>
        <dbReference type="Proteomes" id="UP000265515"/>
    </source>
</evidence>
<keyword evidence="3" id="KW-1185">Reference proteome</keyword>